<dbReference type="Proteomes" id="UP000324222">
    <property type="component" value="Unassembled WGS sequence"/>
</dbReference>
<evidence type="ECO:0000313" key="1">
    <source>
        <dbReference type="EMBL" id="MPC37816.1"/>
    </source>
</evidence>
<organism evidence="1 2">
    <name type="scientific">Portunus trituberculatus</name>
    <name type="common">Swimming crab</name>
    <name type="synonym">Neptunus trituberculatus</name>
    <dbReference type="NCBI Taxonomy" id="210409"/>
    <lineage>
        <taxon>Eukaryota</taxon>
        <taxon>Metazoa</taxon>
        <taxon>Ecdysozoa</taxon>
        <taxon>Arthropoda</taxon>
        <taxon>Crustacea</taxon>
        <taxon>Multicrustacea</taxon>
        <taxon>Malacostraca</taxon>
        <taxon>Eumalacostraca</taxon>
        <taxon>Eucarida</taxon>
        <taxon>Decapoda</taxon>
        <taxon>Pleocyemata</taxon>
        <taxon>Brachyura</taxon>
        <taxon>Eubrachyura</taxon>
        <taxon>Portunoidea</taxon>
        <taxon>Portunidae</taxon>
        <taxon>Portuninae</taxon>
        <taxon>Portunus</taxon>
    </lineage>
</organism>
<protein>
    <submittedName>
        <fullName evidence="1">Uncharacterized protein</fullName>
    </submittedName>
</protein>
<dbReference type="EMBL" id="VSRR010003892">
    <property type="protein sequence ID" value="MPC37816.1"/>
    <property type="molecule type" value="Genomic_DNA"/>
</dbReference>
<accession>A0A5B7EX96</accession>
<gene>
    <name evidence="1" type="ORF">E2C01_031309</name>
</gene>
<name>A0A5B7EX96_PORTR</name>
<sequence>MVAVGATRTSRRLQEATRVRLNPLCPSLQPLPAPCQSAAKHRQSLSCDGTMVWWGWGVSGRVVWPVGVAQGQGAVLRPKPGSEDGVSLGQQDAPRILIIC</sequence>
<reference evidence="1 2" key="1">
    <citation type="submission" date="2019-05" db="EMBL/GenBank/DDBJ databases">
        <title>Another draft genome of Portunus trituberculatus and its Hox gene families provides insights of decapod evolution.</title>
        <authorList>
            <person name="Jeong J.-H."/>
            <person name="Song I."/>
            <person name="Kim S."/>
            <person name="Choi T."/>
            <person name="Kim D."/>
            <person name="Ryu S."/>
            <person name="Kim W."/>
        </authorList>
    </citation>
    <scope>NUCLEOTIDE SEQUENCE [LARGE SCALE GENOMIC DNA]</scope>
    <source>
        <tissue evidence="1">Muscle</tissue>
    </source>
</reference>
<dbReference type="AlphaFoldDB" id="A0A5B7EX96"/>
<evidence type="ECO:0000313" key="2">
    <source>
        <dbReference type="Proteomes" id="UP000324222"/>
    </source>
</evidence>
<comment type="caution">
    <text evidence="1">The sequence shown here is derived from an EMBL/GenBank/DDBJ whole genome shotgun (WGS) entry which is preliminary data.</text>
</comment>
<proteinExistence type="predicted"/>
<keyword evidence="2" id="KW-1185">Reference proteome</keyword>